<accession>A0A511TFY2</accession>
<dbReference type="EMBL" id="BJXR01000074">
    <property type="protein sequence ID" value="GEN13087.1"/>
    <property type="molecule type" value="Genomic_DNA"/>
</dbReference>
<evidence type="ECO:0000313" key="3">
    <source>
        <dbReference type="Proteomes" id="UP000183760"/>
    </source>
</evidence>
<dbReference type="Proteomes" id="UP000183760">
    <property type="component" value="Unassembled WGS sequence"/>
</dbReference>
<evidence type="ECO:0000313" key="2">
    <source>
        <dbReference type="EMBL" id="SEU40944.1"/>
    </source>
</evidence>
<reference evidence="2 3" key="1">
    <citation type="submission" date="2016-10" db="EMBL/GenBank/DDBJ databases">
        <authorList>
            <person name="Varghese N."/>
            <person name="Submissions S."/>
        </authorList>
    </citation>
    <scope>NUCLEOTIDE SEQUENCE [LARGE SCALE GENOMIC DNA]</scope>
    <source>
        <strain evidence="2 3">DSM 16525</strain>
    </source>
</reference>
<keyword evidence="3" id="KW-1185">Reference proteome</keyword>
<dbReference type="RefSeq" id="WP_046717013.1">
    <property type="nucleotide sequence ID" value="NZ_BJXR01000074.1"/>
</dbReference>
<sequence length="96" mass="10589">MSSDTITLIKGQGPLVLPQKPHLRLASGNFWPEEVDGREKQLTAGLFIIDTRTSPSKQDHVRVHASQVVEVDGAKLEILEVRGENGQEAAIHLKVR</sequence>
<dbReference type="AlphaFoldDB" id="A0A511TFY2"/>
<organism evidence="1 4">
    <name type="scientific">Myxococcus fulvus</name>
    <dbReference type="NCBI Taxonomy" id="33"/>
    <lineage>
        <taxon>Bacteria</taxon>
        <taxon>Pseudomonadati</taxon>
        <taxon>Myxococcota</taxon>
        <taxon>Myxococcia</taxon>
        <taxon>Myxococcales</taxon>
        <taxon>Cystobacterineae</taxon>
        <taxon>Myxococcaceae</taxon>
        <taxon>Myxococcus</taxon>
    </lineage>
</organism>
<proteinExistence type="predicted"/>
<comment type="caution">
    <text evidence="1">The sequence shown here is derived from an EMBL/GenBank/DDBJ whole genome shotgun (WGS) entry which is preliminary data.</text>
</comment>
<dbReference type="STRING" id="1334629.MFUL124B02_41765"/>
<evidence type="ECO:0000313" key="1">
    <source>
        <dbReference type="EMBL" id="GEN13087.1"/>
    </source>
</evidence>
<gene>
    <name evidence="1" type="ORF">MFU01_81240</name>
    <name evidence="2" type="ORF">SAMN05443572_11636</name>
</gene>
<name>A0A511TFY2_MYXFU</name>
<evidence type="ECO:0000313" key="4">
    <source>
        <dbReference type="Proteomes" id="UP000321514"/>
    </source>
</evidence>
<dbReference type="OrthoDB" id="9883238at2"/>
<dbReference type="EMBL" id="FOIB01000016">
    <property type="protein sequence ID" value="SEU40944.1"/>
    <property type="molecule type" value="Genomic_DNA"/>
</dbReference>
<dbReference type="Proteomes" id="UP000321514">
    <property type="component" value="Unassembled WGS sequence"/>
</dbReference>
<reference evidence="1 4" key="2">
    <citation type="submission" date="2019-07" db="EMBL/GenBank/DDBJ databases">
        <title>Whole genome shotgun sequence of Myxococcus fulvus NBRC 100333.</title>
        <authorList>
            <person name="Hosoyama A."/>
            <person name="Uohara A."/>
            <person name="Ohji S."/>
            <person name="Ichikawa N."/>
        </authorList>
    </citation>
    <scope>NUCLEOTIDE SEQUENCE [LARGE SCALE GENOMIC DNA]</scope>
    <source>
        <strain evidence="1 4">NBRC 100333</strain>
    </source>
</reference>
<protein>
    <submittedName>
        <fullName evidence="1">Uncharacterized protein</fullName>
    </submittedName>
</protein>